<gene>
    <name evidence="3" type="ORF">FC75_GL000309</name>
</gene>
<keyword evidence="2" id="KW-0472">Membrane</keyword>
<dbReference type="STRING" id="1423730.FC75_GL000309"/>
<evidence type="ECO:0000313" key="4">
    <source>
        <dbReference type="Proteomes" id="UP000050865"/>
    </source>
</evidence>
<evidence type="ECO:0000313" key="3">
    <source>
        <dbReference type="EMBL" id="KRN25578.1"/>
    </source>
</evidence>
<feature type="transmembrane region" description="Helical" evidence="2">
    <location>
        <begin position="69"/>
        <end position="91"/>
    </location>
</feature>
<dbReference type="AlphaFoldDB" id="A0A0R2FL80"/>
<sequence length="94" mass="10840">MATVLYWLFTIINYGLYIYMLAMVVYVLMSWFPGAWQSRFGQWLGRIVNPFLNVFDFIPPIFGIDFSPLIAFFVLDLVRSGLGTIFSAILMRVG</sequence>
<name>A0A0R2FL80_9LACO</name>
<accession>A0A0R2FL80</accession>
<comment type="similarity">
    <text evidence="1">Belongs to the YggT family.</text>
</comment>
<dbReference type="InterPro" id="IPR003425">
    <property type="entry name" value="CCB3/YggT"/>
</dbReference>
<organism evidence="3 4">
    <name type="scientific">Lacticaseibacillus camelliae DSM 22697 = JCM 13995</name>
    <dbReference type="NCBI Taxonomy" id="1423730"/>
    <lineage>
        <taxon>Bacteria</taxon>
        <taxon>Bacillati</taxon>
        <taxon>Bacillota</taxon>
        <taxon>Bacilli</taxon>
        <taxon>Lactobacillales</taxon>
        <taxon>Lactobacillaceae</taxon>
        <taxon>Lacticaseibacillus</taxon>
    </lineage>
</organism>
<reference evidence="3 4" key="1">
    <citation type="journal article" date="2015" name="Genome Announc.">
        <title>Expanding the biotechnology potential of lactobacilli through comparative genomics of 213 strains and associated genera.</title>
        <authorList>
            <person name="Sun Z."/>
            <person name="Harris H.M."/>
            <person name="McCann A."/>
            <person name="Guo C."/>
            <person name="Argimon S."/>
            <person name="Zhang W."/>
            <person name="Yang X."/>
            <person name="Jeffery I.B."/>
            <person name="Cooney J.C."/>
            <person name="Kagawa T.F."/>
            <person name="Liu W."/>
            <person name="Song Y."/>
            <person name="Salvetti E."/>
            <person name="Wrobel A."/>
            <person name="Rasinkangas P."/>
            <person name="Parkhill J."/>
            <person name="Rea M.C."/>
            <person name="O'Sullivan O."/>
            <person name="Ritari J."/>
            <person name="Douillard F.P."/>
            <person name="Paul Ross R."/>
            <person name="Yang R."/>
            <person name="Briner A.E."/>
            <person name="Felis G.E."/>
            <person name="de Vos W.M."/>
            <person name="Barrangou R."/>
            <person name="Klaenhammer T.R."/>
            <person name="Caufield P.W."/>
            <person name="Cui Y."/>
            <person name="Zhang H."/>
            <person name="O'Toole P.W."/>
        </authorList>
    </citation>
    <scope>NUCLEOTIDE SEQUENCE [LARGE SCALE GENOMIC DNA]</scope>
    <source>
        <strain evidence="3 4">DSM 22697</strain>
    </source>
</reference>
<keyword evidence="2" id="KW-1133">Transmembrane helix</keyword>
<proteinExistence type="inferred from homology"/>
<evidence type="ECO:0000256" key="2">
    <source>
        <dbReference type="SAM" id="Phobius"/>
    </source>
</evidence>
<dbReference type="GO" id="GO:0016020">
    <property type="term" value="C:membrane"/>
    <property type="evidence" value="ECO:0007669"/>
    <property type="project" value="InterPro"/>
</dbReference>
<protein>
    <recommendedName>
        <fullName evidence="5">YggT family protein</fullName>
    </recommendedName>
</protein>
<keyword evidence="2" id="KW-0812">Transmembrane</keyword>
<dbReference type="PANTHER" id="PTHR33219">
    <property type="entry name" value="YLMG HOMOLOG PROTEIN 2, CHLOROPLASTIC"/>
    <property type="match status" value="1"/>
</dbReference>
<evidence type="ECO:0000256" key="1">
    <source>
        <dbReference type="ARBA" id="ARBA00010894"/>
    </source>
</evidence>
<dbReference type="PATRIC" id="fig|1423730.4.peg.325"/>
<feature type="transmembrane region" description="Helical" evidence="2">
    <location>
        <begin position="6"/>
        <end position="31"/>
    </location>
</feature>
<dbReference type="PANTHER" id="PTHR33219:SF14">
    <property type="entry name" value="PROTEIN COFACTOR ASSEMBLY OF COMPLEX C SUBUNIT B CCB3, CHLOROPLASTIC-RELATED"/>
    <property type="match status" value="1"/>
</dbReference>
<comment type="caution">
    <text evidence="3">The sequence shown here is derived from an EMBL/GenBank/DDBJ whole genome shotgun (WGS) entry which is preliminary data.</text>
</comment>
<dbReference type="Pfam" id="PF02325">
    <property type="entry name" value="CCB3_YggT"/>
    <property type="match status" value="1"/>
</dbReference>
<dbReference type="Proteomes" id="UP000050865">
    <property type="component" value="Unassembled WGS sequence"/>
</dbReference>
<keyword evidence="4" id="KW-1185">Reference proteome</keyword>
<evidence type="ECO:0008006" key="5">
    <source>
        <dbReference type="Google" id="ProtNLM"/>
    </source>
</evidence>
<dbReference type="RefSeq" id="WP_056988909.1">
    <property type="nucleotide sequence ID" value="NZ_AYZJ01000009.1"/>
</dbReference>
<dbReference type="EMBL" id="AYZJ01000009">
    <property type="protein sequence ID" value="KRN25578.1"/>
    <property type="molecule type" value="Genomic_DNA"/>
</dbReference>